<sequence>MPTISQGHQPYHIVLAGRIPFSRWKAFHTPTGYATTNNPVEIYRYTLKLVNGSKRATPTELITLLDLSRIAYVASMVPFTNEQQVPKRLKASYRQEDKKKLIEASTGHRLQIRDLVSISPFTNVTATTHSKKKKNLKRMFLLMTQRHCWLKLVALTKLQTT</sequence>
<reference evidence="1" key="1">
    <citation type="submission" date="2021-01" db="EMBL/GenBank/DDBJ databases">
        <title>Phytophthora aleatoria, a newly-described species from Pinus radiata is distinct from Phytophthora cactorum isolates based on comparative genomics.</title>
        <authorList>
            <person name="Mcdougal R."/>
            <person name="Panda P."/>
            <person name="Williams N."/>
            <person name="Studholme D.J."/>
        </authorList>
    </citation>
    <scope>NUCLEOTIDE SEQUENCE</scope>
    <source>
        <strain evidence="1">NZFS 4037</strain>
    </source>
</reference>
<evidence type="ECO:0000313" key="2">
    <source>
        <dbReference type="Proteomes" id="UP000709295"/>
    </source>
</evidence>
<name>A0A8J5IQ03_9STRA</name>
<comment type="caution">
    <text evidence="1">The sequence shown here is derived from an EMBL/GenBank/DDBJ whole genome shotgun (WGS) entry which is preliminary data.</text>
</comment>
<protein>
    <submittedName>
        <fullName evidence="1">Uncharacterized protein</fullName>
    </submittedName>
</protein>
<dbReference type="Proteomes" id="UP000709295">
    <property type="component" value="Unassembled WGS sequence"/>
</dbReference>
<evidence type="ECO:0000313" key="1">
    <source>
        <dbReference type="EMBL" id="KAG6958402.1"/>
    </source>
</evidence>
<dbReference type="AlphaFoldDB" id="A0A8J5IQ03"/>
<accession>A0A8J5IQ03</accession>
<dbReference type="EMBL" id="JAENGY010000673">
    <property type="protein sequence ID" value="KAG6958402.1"/>
    <property type="molecule type" value="Genomic_DNA"/>
</dbReference>
<keyword evidence="2" id="KW-1185">Reference proteome</keyword>
<gene>
    <name evidence="1" type="ORF">JG688_00010525</name>
</gene>
<proteinExistence type="predicted"/>
<organism evidence="1 2">
    <name type="scientific">Phytophthora aleatoria</name>
    <dbReference type="NCBI Taxonomy" id="2496075"/>
    <lineage>
        <taxon>Eukaryota</taxon>
        <taxon>Sar</taxon>
        <taxon>Stramenopiles</taxon>
        <taxon>Oomycota</taxon>
        <taxon>Peronosporomycetes</taxon>
        <taxon>Peronosporales</taxon>
        <taxon>Peronosporaceae</taxon>
        <taxon>Phytophthora</taxon>
    </lineage>
</organism>